<protein>
    <submittedName>
        <fullName evidence="5">Ribosomal N-lysine methyltransferase 4</fullName>
    </submittedName>
</protein>
<dbReference type="Gene3D" id="3.90.1410.10">
    <property type="entry name" value="set domain protein methyltransferase, domain 1"/>
    <property type="match status" value="1"/>
</dbReference>
<evidence type="ECO:0000259" key="4">
    <source>
        <dbReference type="PROSITE" id="PS50280"/>
    </source>
</evidence>
<dbReference type="PROSITE" id="PS50280">
    <property type="entry name" value="SET"/>
    <property type="match status" value="1"/>
</dbReference>
<dbReference type="InterPro" id="IPR046341">
    <property type="entry name" value="SET_dom_sf"/>
</dbReference>
<name>A0A0U1LZS5_TALIS</name>
<dbReference type="Pfam" id="PF09273">
    <property type="entry name" value="Rubis-subs-bind"/>
    <property type="match status" value="1"/>
</dbReference>
<dbReference type="PANTHER" id="PTHR13271:SF34">
    <property type="entry name" value="N-LYSINE METHYLTRANSFERASE SETD6"/>
    <property type="match status" value="1"/>
</dbReference>
<dbReference type="Pfam" id="PF00856">
    <property type="entry name" value="SET"/>
    <property type="match status" value="1"/>
</dbReference>
<keyword evidence="1 5" id="KW-0489">Methyltransferase</keyword>
<dbReference type="GO" id="GO:0016279">
    <property type="term" value="F:protein-lysine N-methyltransferase activity"/>
    <property type="evidence" value="ECO:0007669"/>
    <property type="project" value="TreeGrafter"/>
</dbReference>
<evidence type="ECO:0000256" key="1">
    <source>
        <dbReference type="ARBA" id="ARBA00022603"/>
    </source>
</evidence>
<dbReference type="GO" id="GO:0005634">
    <property type="term" value="C:nucleus"/>
    <property type="evidence" value="ECO:0007669"/>
    <property type="project" value="TreeGrafter"/>
</dbReference>
<dbReference type="PANTHER" id="PTHR13271">
    <property type="entry name" value="UNCHARACTERIZED PUTATIVE METHYLTRANSFERASE"/>
    <property type="match status" value="1"/>
</dbReference>
<accession>A0A0U1LZS5</accession>
<evidence type="ECO:0000256" key="3">
    <source>
        <dbReference type="ARBA" id="ARBA00022691"/>
    </source>
</evidence>
<evidence type="ECO:0000313" key="6">
    <source>
        <dbReference type="Proteomes" id="UP000054383"/>
    </source>
</evidence>
<reference evidence="5 6" key="1">
    <citation type="submission" date="2015-04" db="EMBL/GenBank/DDBJ databases">
        <authorList>
            <person name="Syromyatnikov M.Y."/>
            <person name="Popov V.N."/>
        </authorList>
    </citation>
    <scope>NUCLEOTIDE SEQUENCE [LARGE SCALE GENOMIC DNA]</scope>
    <source>
        <strain evidence="5">WF-38-12</strain>
    </source>
</reference>
<sequence length="488" mass="54709">MSTGSLFPDARNFQRQSDDFALWLSQQPGVKLSPKIRISDLRPQGSGRGVGMFALPILVASSDIEEGEELFTIPRTIILTVQNSRLNNHIPQELAELGPWLSLILVMIHENLLRDQSLWKPYFNVLPTEFDTLMFWTEQELSSLQASAILDKIGKQEAEQSILETLLPVVRSHPELFPPTPEIPSFDGDIGAKSLLRMAHRMGSLIMAYAFDIEKAEDDEETGEDGYLTDDEDQLPKGMVPLADLLNADADRNNARLFQEETSLVMRTIKPVKAGDELFNDYGEIPRADLLRRYGYITDNYTKYDVVELPLPLICQAAGLEDVESKPYPQLELLEQLDLLEDGYCVPRPLSDESLEDILPDELLVLLKVLTLDGEELQQRREKNKPPKPSLGGQEAQILLDAAQAKLSQYATTIEQDLQTLQQLAPISGLDTSTRRHKMAIQVRVGEKEVLYQVSLMLANLIPSDAQATKKRAADTTLQGLLHKKGKN</sequence>
<dbReference type="AlphaFoldDB" id="A0A0U1LZS5"/>
<dbReference type="OrthoDB" id="341421at2759"/>
<dbReference type="Proteomes" id="UP000054383">
    <property type="component" value="Unassembled WGS sequence"/>
</dbReference>
<feature type="domain" description="SET" evidence="4">
    <location>
        <begin position="34"/>
        <end position="283"/>
    </location>
</feature>
<keyword evidence="3" id="KW-0949">S-adenosyl-L-methionine</keyword>
<keyword evidence="6" id="KW-1185">Reference proteome</keyword>
<dbReference type="OMA" id="RVDWWLE"/>
<organism evidence="5 6">
    <name type="scientific">Talaromyces islandicus</name>
    <name type="common">Penicillium islandicum</name>
    <dbReference type="NCBI Taxonomy" id="28573"/>
    <lineage>
        <taxon>Eukaryota</taxon>
        <taxon>Fungi</taxon>
        <taxon>Dikarya</taxon>
        <taxon>Ascomycota</taxon>
        <taxon>Pezizomycotina</taxon>
        <taxon>Eurotiomycetes</taxon>
        <taxon>Eurotiomycetidae</taxon>
        <taxon>Eurotiales</taxon>
        <taxon>Trichocomaceae</taxon>
        <taxon>Talaromyces</taxon>
        <taxon>Talaromyces sect. Islandici</taxon>
    </lineage>
</organism>
<keyword evidence="2 5" id="KW-0808">Transferase</keyword>
<dbReference type="GO" id="GO:0032259">
    <property type="term" value="P:methylation"/>
    <property type="evidence" value="ECO:0007669"/>
    <property type="project" value="UniProtKB-KW"/>
</dbReference>
<dbReference type="SUPFAM" id="SSF81822">
    <property type="entry name" value="RuBisCo LSMT C-terminal, substrate-binding domain"/>
    <property type="match status" value="1"/>
</dbReference>
<proteinExistence type="predicted"/>
<dbReference type="InterPro" id="IPR001214">
    <property type="entry name" value="SET_dom"/>
</dbReference>
<evidence type="ECO:0000256" key="2">
    <source>
        <dbReference type="ARBA" id="ARBA00022679"/>
    </source>
</evidence>
<dbReference type="EMBL" id="CVMT01000005">
    <property type="protein sequence ID" value="CRG88804.1"/>
    <property type="molecule type" value="Genomic_DNA"/>
</dbReference>
<gene>
    <name evidence="5" type="ORF">PISL3812_05839</name>
</gene>
<dbReference type="InterPro" id="IPR050600">
    <property type="entry name" value="SETD3_SETD6_MTase"/>
</dbReference>
<evidence type="ECO:0000313" key="5">
    <source>
        <dbReference type="EMBL" id="CRG88804.1"/>
    </source>
</evidence>
<dbReference type="InterPro" id="IPR036464">
    <property type="entry name" value="Rubisco_LSMT_subst-bd_sf"/>
</dbReference>
<dbReference type="FunFam" id="3.90.1410.10:FF:000007">
    <property type="entry name" value="Ribosomal lysine N-methyltransferase 4"/>
    <property type="match status" value="1"/>
</dbReference>
<dbReference type="STRING" id="28573.A0A0U1LZS5"/>
<dbReference type="Gene3D" id="3.90.1420.10">
    <property type="entry name" value="Rubisco LSMT, substrate-binding domain"/>
    <property type="match status" value="1"/>
</dbReference>
<dbReference type="SUPFAM" id="SSF82199">
    <property type="entry name" value="SET domain"/>
    <property type="match status" value="1"/>
</dbReference>
<dbReference type="InterPro" id="IPR015353">
    <property type="entry name" value="Rubisco_LSMT_subst-bd"/>
</dbReference>